<keyword evidence="1" id="KW-0175">Coiled coil</keyword>
<dbReference type="PANTHER" id="PTHR48257">
    <property type="match status" value="1"/>
</dbReference>
<reference evidence="3" key="1">
    <citation type="journal article" date="2020" name="Cell">
        <title>Large-Scale Comparative Analyses of Tick Genomes Elucidate Their Genetic Diversity and Vector Capacities.</title>
        <authorList>
            <consortium name="Tick Genome and Microbiome Consortium (TIGMIC)"/>
            <person name="Jia N."/>
            <person name="Wang J."/>
            <person name="Shi W."/>
            <person name="Du L."/>
            <person name="Sun Y."/>
            <person name="Zhan W."/>
            <person name="Jiang J.F."/>
            <person name="Wang Q."/>
            <person name="Zhang B."/>
            <person name="Ji P."/>
            <person name="Bell-Sakyi L."/>
            <person name="Cui X.M."/>
            <person name="Yuan T.T."/>
            <person name="Jiang B.G."/>
            <person name="Yang W.F."/>
            <person name="Lam T.T."/>
            <person name="Chang Q.C."/>
            <person name="Ding S.J."/>
            <person name="Wang X.J."/>
            <person name="Zhu J.G."/>
            <person name="Ruan X.D."/>
            <person name="Zhao L."/>
            <person name="Wei J.T."/>
            <person name="Ye R.Z."/>
            <person name="Que T.C."/>
            <person name="Du C.H."/>
            <person name="Zhou Y.H."/>
            <person name="Cheng J.X."/>
            <person name="Dai P.F."/>
            <person name="Guo W.B."/>
            <person name="Han X.H."/>
            <person name="Huang E.J."/>
            <person name="Li L.F."/>
            <person name="Wei W."/>
            <person name="Gao Y.C."/>
            <person name="Liu J.Z."/>
            <person name="Shao H.Z."/>
            <person name="Wang X."/>
            <person name="Wang C.C."/>
            <person name="Yang T.C."/>
            <person name="Huo Q.B."/>
            <person name="Li W."/>
            <person name="Chen H.Y."/>
            <person name="Chen S.E."/>
            <person name="Zhou L.G."/>
            <person name="Ni X.B."/>
            <person name="Tian J.H."/>
            <person name="Sheng Y."/>
            <person name="Liu T."/>
            <person name="Pan Y.S."/>
            <person name="Xia L.Y."/>
            <person name="Li J."/>
            <person name="Zhao F."/>
            <person name="Cao W.C."/>
        </authorList>
    </citation>
    <scope>NUCLEOTIDE SEQUENCE</scope>
    <source>
        <strain evidence="3">Rsan-2018</strain>
    </source>
</reference>
<dbReference type="Proteomes" id="UP000821837">
    <property type="component" value="Chromosome 3"/>
</dbReference>
<reference evidence="3" key="2">
    <citation type="submission" date="2021-09" db="EMBL/GenBank/DDBJ databases">
        <authorList>
            <person name="Jia N."/>
            <person name="Wang J."/>
            <person name="Shi W."/>
            <person name="Du L."/>
            <person name="Sun Y."/>
            <person name="Zhan W."/>
            <person name="Jiang J."/>
            <person name="Wang Q."/>
            <person name="Zhang B."/>
            <person name="Ji P."/>
            <person name="Sakyi L.B."/>
            <person name="Cui X."/>
            <person name="Yuan T."/>
            <person name="Jiang B."/>
            <person name="Yang W."/>
            <person name="Lam T.T.-Y."/>
            <person name="Chang Q."/>
            <person name="Ding S."/>
            <person name="Wang X."/>
            <person name="Zhu J."/>
            <person name="Ruan X."/>
            <person name="Zhao L."/>
            <person name="Wei J."/>
            <person name="Que T."/>
            <person name="Du C."/>
            <person name="Cheng J."/>
            <person name="Dai P."/>
            <person name="Han X."/>
            <person name="Huang E."/>
            <person name="Gao Y."/>
            <person name="Liu J."/>
            <person name="Shao H."/>
            <person name="Ye R."/>
            <person name="Li L."/>
            <person name="Wei W."/>
            <person name="Wang X."/>
            <person name="Wang C."/>
            <person name="Huo Q."/>
            <person name="Li W."/>
            <person name="Guo W."/>
            <person name="Chen H."/>
            <person name="Chen S."/>
            <person name="Zhou L."/>
            <person name="Zhou L."/>
            <person name="Ni X."/>
            <person name="Tian J."/>
            <person name="Zhou Y."/>
            <person name="Sheng Y."/>
            <person name="Liu T."/>
            <person name="Pan Y."/>
            <person name="Xia L."/>
            <person name="Li J."/>
            <person name="Zhao F."/>
            <person name="Cao W."/>
        </authorList>
    </citation>
    <scope>NUCLEOTIDE SEQUENCE</scope>
    <source>
        <strain evidence="3">Rsan-2018</strain>
        <tissue evidence="3">Larvae</tissue>
    </source>
</reference>
<evidence type="ECO:0000256" key="2">
    <source>
        <dbReference type="SAM" id="MobiDB-lite"/>
    </source>
</evidence>
<dbReference type="AlphaFoldDB" id="A0A9D4Q181"/>
<evidence type="ECO:0000256" key="1">
    <source>
        <dbReference type="SAM" id="Coils"/>
    </source>
</evidence>
<name>A0A9D4Q181_RHISA</name>
<evidence type="ECO:0000313" key="3">
    <source>
        <dbReference type="EMBL" id="KAH7961256.1"/>
    </source>
</evidence>
<sequence length="542" mass="59552">MFFAVCYCGASATSFEQQCGAVVYPAALRVADGSNRGTTAASVSTSTTVPTVHGELFPCLTQPENTTPAYVSASPPVEIGQLLTPQPESTTQGTTQKRKRTPSSASLSHEQPEHSNEGPAKSLDSDDSNGVSELAKNLVQTKQVEADLAAESAGTFNVTPTGMVYAKRSLKTQTPFRLYPSTYFVQRKRWREKERALKAKNERLSRTVDAYKQELLKLKEAAHVNDERLDWLEHAFIAYVEDLRDASKAENFFSKETCHALLFTTQSNVACIRHLLTDKKFKFVLTRKMSSDPIEAMFGFLRRSAGCDDALDVRSTICGLEKMLKTGIIAASSGSNVQSSATFTSTQLLPIQQVRCTSTPTAADLILNTAAMRLREHLLSNKPILSNPDIASLAMIGGFIVRAVSERIACAECIAMLQAPNSSAPNHGLITHQDRGGLYYPTQELVKVLVGLRRFADCVLSQRRSVKKPLEACVQRSVQELMSLPVLSCGNTDSDHRKVLLELIARKLIKPLFSNYAQGKTDTNATVKFLEKKPLSRKILKL</sequence>
<keyword evidence="4" id="KW-1185">Reference proteome</keyword>
<dbReference type="EMBL" id="JABSTV010001249">
    <property type="protein sequence ID" value="KAH7961256.1"/>
    <property type="molecule type" value="Genomic_DNA"/>
</dbReference>
<proteinExistence type="predicted"/>
<protein>
    <submittedName>
        <fullName evidence="3">Uncharacterized protein</fullName>
    </submittedName>
</protein>
<dbReference type="PANTHER" id="PTHR48257:SF1">
    <property type="match status" value="1"/>
</dbReference>
<gene>
    <name evidence="3" type="ORF">HPB52_006100</name>
</gene>
<feature type="region of interest" description="Disordered" evidence="2">
    <location>
        <begin position="80"/>
        <end position="130"/>
    </location>
</feature>
<feature type="coiled-coil region" evidence="1">
    <location>
        <begin position="187"/>
        <end position="221"/>
    </location>
</feature>
<organism evidence="3 4">
    <name type="scientific">Rhipicephalus sanguineus</name>
    <name type="common">Brown dog tick</name>
    <name type="synonym">Ixodes sanguineus</name>
    <dbReference type="NCBI Taxonomy" id="34632"/>
    <lineage>
        <taxon>Eukaryota</taxon>
        <taxon>Metazoa</taxon>
        <taxon>Ecdysozoa</taxon>
        <taxon>Arthropoda</taxon>
        <taxon>Chelicerata</taxon>
        <taxon>Arachnida</taxon>
        <taxon>Acari</taxon>
        <taxon>Parasitiformes</taxon>
        <taxon>Ixodida</taxon>
        <taxon>Ixodoidea</taxon>
        <taxon>Ixodidae</taxon>
        <taxon>Rhipicephalinae</taxon>
        <taxon>Rhipicephalus</taxon>
        <taxon>Rhipicephalus</taxon>
    </lineage>
</organism>
<dbReference type="VEuPathDB" id="VectorBase:RSAN_042107"/>
<comment type="caution">
    <text evidence="3">The sequence shown here is derived from an EMBL/GenBank/DDBJ whole genome shotgun (WGS) entry which is preliminary data.</text>
</comment>
<evidence type="ECO:0000313" key="4">
    <source>
        <dbReference type="Proteomes" id="UP000821837"/>
    </source>
</evidence>
<accession>A0A9D4Q181</accession>